<feature type="domain" description="UBP-type" evidence="12">
    <location>
        <begin position="92"/>
        <end position="189"/>
    </location>
</feature>
<dbReference type="EMBL" id="GL984144">
    <property type="protein sequence ID" value="EGR29429.1"/>
    <property type="molecule type" value="Genomic_DNA"/>
</dbReference>
<dbReference type="PROSITE" id="PS50235">
    <property type="entry name" value="USP_3"/>
    <property type="match status" value="1"/>
</dbReference>
<proteinExistence type="predicted"/>
<dbReference type="GO" id="GO:0004843">
    <property type="term" value="F:cysteine-type deubiquitinase activity"/>
    <property type="evidence" value="ECO:0007669"/>
    <property type="project" value="InterPro"/>
</dbReference>
<evidence type="ECO:0000313" key="14">
    <source>
        <dbReference type="Proteomes" id="UP000008983"/>
    </source>
</evidence>
<dbReference type="EC" id="3.1.2.15" evidence="13"/>
<evidence type="ECO:0000256" key="2">
    <source>
        <dbReference type="ARBA" id="ARBA00022664"/>
    </source>
</evidence>
<dbReference type="MEROPS" id="C19.972"/>
<feature type="coiled-coil region" evidence="10">
    <location>
        <begin position="27"/>
        <end position="62"/>
    </location>
</feature>
<dbReference type="SUPFAM" id="SSF54001">
    <property type="entry name" value="Cysteine proteinases"/>
    <property type="match status" value="1"/>
</dbReference>
<evidence type="ECO:0000256" key="5">
    <source>
        <dbReference type="ARBA" id="ARBA00022771"/>
    </source>
</evidence>
<dbReference type="GeneID" id="14905530"/>
<dbReference type="PANTHER" id="PTHR21646:SF16">
    <property type="entry name" value="U4_U6.U5 TRI-SNRNP-ASSOCIATED PROTEIN 2"/>
    <property type="match status" value="1"/>
</dbReference>
<keyword evidence="7" id="KW-0508">mRNA splicing</keyword>
<evidence type="ECO:0000259" key="12">
    <source>
        <dbReference type="PROSITE" id="PS50271"/>
    </source>
</evidence>
<keyword evidence="3" id="KW-0479">Metal-binding</keyword>
<dbReference type="eggNOG" id="KOG2026">
    <property type="taxonomic scope" value="Eukaryota"/>
</dbReference>
<evidence type="ECO:0000256" key="3">
    <source>
        <dbReference type="ARBA" id="ARBA00022723"/>
    </source>
</evidence>
<keyword evidence="10" id="KW-0175">Coiled coil</keyword>
<dbReference type="AlphaFoldDB" id="G0QZC6"/>
<dbReference type="InterPro" id="IPR033809">
    <property type="entry name" value="USP39"/>
</dbReference>
<dbReference type="Pfam" id="PF00443">
    <property type="entry name" value="UCH"/>
    <property type="match status" value="1"/>
</dbReference>
<dbReference type="InterPro" id="IPR038765">
    <property type="entry name" value="Papain-like_cys_pep_sf"/>
</dbReference>
<keyword evidence="5 9" id="KW-0863">Zinc-finger</keyword>
<keyword evidence="13" id="KW-0378">Hydrolase</keyword>
<dbReference type="SMART" id="SM00290">
    <property type="entry name" value="ZnF_UBP"/>
    <property type="match status" value="1"/>
</dbReference>
<evidence type="ECO:0000256" key="7">
    <source>
        <dbReference type="ARBA" id="ARBA00023187"/>
    </source>
</evidence>
<dbReference type="Gene3D" id="3.30.40.10">
    <property type="entry name" value="Zinc/RING finger domain, C3HC4 (zinc finger)"/>
    <property type="match status" value="1"/>
</dbReference>
<evidence type="ECO:0000313" key="13">
    <source>
        <dbReference type="EMBL" id="EGR29429.1"/>
    </source>
</evidence>
<dbReference type="STRING" id="857967.G0QZC6"/>
<accession>G0QZC6</accession>
<dbReference type="Pfam" id="PF02148">
    <property type="entry name" value="zf-UBP"/>
    <property type="match status" value="1"/>
</dbReference>
<dbReference type="InterPro" id="IPR001394">
    <property type="entry name" value="Peptidase_C19_UCH"/>
</dbReference>
<dbReference type="GO" id="GO:0005681">
    <property type="term" value="C:spliceosomal complex"/>
    <property type="evidence" value="ECO:0007669"/>
    <property type="project" value="UniProtKB-KW"/>
</dbReference>
<keyword evidence="2" id="KW-0507">mRNA processing</keyword>
<dbReference type="GO" id="GO:0008270">
    <property type="term" value="F:zinc ion binding"/>
    <property type="evidence" value="ECO:0007669"/>
    <property type="project" value="UniProtKB-KW"/>
</dbReference>
<dbReference type="CDD" id="cd02669">
    <property type="entry name" value="Peptidase_C19M"/>
    <property type="match status" value="1"/>
</dbReference>
<keyword evidence="6" id="KW-0862">Zinc</keyword>
<dbReference type="GO" id="GO:0000245">
    <property type="term" value="P:spliceosomal complex assembly"/>
    <property type="evidence" value="ECO:0007669"/>
    <property type="project" value="InterPro"/>
</dbReference>
<dbReference type="InParanoid" id="G0QZC6"/>
<comment type="subcellular location">
    <subcellularLocation>
        <location evidence="1">Nucleus</location>
    </subcellularLocation>
</comment>
<dbReference type="PANTHER" id="PTHR21646">
    <property type="entry name" value="UBIQUITIN CARBOXYL-TERMINAL HYDROLASE"/>
    <property type="match status" value="1"/>
</dbReference>
<gene>
    <name evidence="13" type="ORF">IMG5_155790</name>
</gene>
<dbReference type="RefSeq" id="XP_004030665.1">
    <property type="nucleotide sequence ID" value="XM_004030617.1"/>
</dbReference>
<protein>
    <submittedName>
        <fullName evidence="13">Ubiquitin carboxyl-terminal, putative</fullName>
        <ecNumber evidence="13">3.1.2.15</ecNumber>
        <ecNumber evidence="13">3.6.3.14</ecNumber>
    </submittedName>
</protein>
<dbReference type="PROSITE" id="PS50271">
    <property type="entry name" value="ZF_UBP"/>
    <property type="match status" value="1"/>
</dbReference>
<sequence>MVILFFFLFKKKKNNYIFIFYQKKKKKLILQKKKQQLKKNYEKELQQKKQQALEKLQEQQDLDEFEVQPTKKILSNLTKGKSQQEEITEIRKDCPYISTIKRHMLDFDFEKLCSISLANLNVYACLICGKYYQGRCKNTNAYLHALETNHHMYINLHNAKVYCLPDNYEVQDQSLNDIKYNLAPTYSQEQIKNLDTLKPSSKALNGIDYIPGFVGLNNIKMNDYVNVIIQALCRVPLLRDQIILYNNTVNQDVFDLKTLLSKRFSNLIKKIWNPKNFKGQVSPHELLQAIVLKSNKKFNINLQSDPIKLLCWLLNSIQIELKDTHFSDLIENCFKGEVEVHTYKPLQNQIGYSSVPKIEAMSFIYLTLNIPPPPLHKDDSLKINIPEMPIFNLLKKFDGVTTYDNPKFRKTYRIKKLPKYLILHMERFTFNKYYLEKNPTIVRFPLNNLDLKGCIYKNINKVYILFQQKDVDEGSCTKYNLLASICHEGPTKNGIYKIHVRNKANNQWFEIQDLYITQVIPQRISVSEAYIQIYERIEEGFEIQN</sequence>
<name>G0QZC6_ICHMU</name>
<keyword evidence="4" id="KW-0747">Spliceosome</keyword>
<dbReference type="InterPro" id="IPR001607">
    <property type="entry name" value="Znf_UBP"/>
</dbReference>
<dbReference type="SUPFAM" id="SSF57850">
    <property type="entry name" value="RING/U-box"/>
    <property type="match status" value="1"/>
</dbReference>
<evidence type="ECO:0000259" key="11">
    <source>
        <dbReference type="PROSITE" id="PS50235"/>
    </source>
</evidence>
<dbReference type="InterPro" id="IPR028889">
    <property type="entry name" value="USP"/>
</dbReference>
<evidence type="ECO:0000256" key="8">
    <source>
        <dbReference type="ARBA" id="ARBA00023242"/>
    </source>
</evidence>
<evidence type="ECO:0000256" key="9">
    <source>
        <dbReference type="PROSITE-ProRule" id="PRU00502"/>
    </source>
</evidence>
<feature type="domain" description="USP" evidence="11">
    <location>
        <begin position="214"/>
        <end position="537"/>
    </location>
</feature>
<dbReference type="Gene3D" id="3.90.70.10">
    <property type="entry name" value="Cysteine proteinases"/>
    <property type="match status" value="1"/>
</dbReference>
<reference evidence="13 14" key="1">
    <citation type="submission" date="2011-07" db="EMBL/GenBank/DDBJ databases">
        <authorList>
            <person name="Coyne R."/>
            <person name="Brami D."/>
            <person name="Johnson J."/>
            <person name="Hostetler J."/>
            <person name="Hannick L."/>
            <person name="Clark T."/>
            <person name="Cassidy-Hanley D."/>
            <person name="Inman J."/>
        </authorList>
    </citation>
    <scope>NUCLEOTIDE SEQUENCE [LARGE SCALE GENOMIC DNA]</scope>
    <source>
        <strain evidence="13 14">G5</strain>
    </source>
</reference>
<evidence type="ECO:0000256" key="4">
    <source>
        <dbReference type="ARBA" id="ARBA00022728"/>
    </source>
</evidence>
<keyword evidence="8" id="KW-0539">Nucleus</keyword>
<dbReference type="InterPro" id="IPR050185">
    <property type="entry name" value="Ub_carboxyl-term_hydrolase"/>
</dbReference>
<evidence type="ECO:0000256" key="6">
    <source>
        <dbReference type="ARBA" id="ARBA00022833"/>
    </source>
</evidence>
<dbReference type="OrthoDB" id="307126at2759"/>
<dbReference type="GO" id="GO:0016579">
    <property type="term" value="P:protein deubiquitination"/>
    <property type="evidence" value="ECO:0007669"/>
    <property type="project" value="InterPro"/>
</dbReference>
<dbReference type="Proteomes" id="UP000008983">
    <property type="component" value="Unassembled WGS sequence"/>
</dbReference>
<evidence type="ECO:0000256" key="1">
    <source>
        <dbReference type="ARBA" id="ARBA00004123"/>
    </source>
</evidence>
<dbReference type="InterPro" id="IPR013083">
    <property type="entry name" value="Znf_RING/FYVE/PHD"/>
</dbReference>
<dbReference type="FunCoup" id="G0QZC6">
    <property type="interactions" value="457"/>
</dbReference>
<evidence type="ECO:0000256" key="10">
    <source>
        <dbReference type="SAM" id="Coils"/>
    </source>
</evidence>
<dbReference type="EC" id="3.6.3.14" evidence="13"/>
<dbReference type="OMA" id="QLRRFKC"/>
<keyword evidence="14" id="KW-1185">Reference proteome</keyword>
<organism evidence="13 14">
    <name type="scientific">Ichthyophthirius multifiliis</name>
    <name type="common">White spot disease agent</name>
    <name type="synonym">Ich</name>
    <dbReference type="NCBI Taxonomy" id="5932"/>
    <lineage>
        <taxon>Eukaryota</taxon>
        <taxon>Sar</taxon>
        <taxon>Alveolata</taxon>
        <taxon>Ciliophora</taxon>
        <taxon>Intramacronucleata</taxon>
        <taxon>Oligohymenophorea</taxon>
        <taxon>Hymenostomatida</taxon>
        <taxon>Ophryoglenina</taxon>
        <taxon>Ichthyophthirius</taxon>
    </lineage>
</organism>